<keyword evidence="12" id="KW-1185">Reference proteome</keyword>
<feature type="region of interest" description="Disordered" evidence="8">
    <location>
        <begin position="287"/>
        <end position="308"/>
    </location>
</feature>
<feature type="transmembrane region" description="Helical" evidence="9">
    <location>
        <begin position="51"/>
        <end position="71"/>
    </location>
</feature>
<feature type="compositionally biased region" description="Low complexity" evidence="8">
    <location>
        <begin position="294"/>
        <end position="306"/>
    </location>
</feature>
<dbReference type="GO" id="GO:0016020">
    <property type="term" value="C:membrane"/>
    <property type="evidence" value="ECO:0007669"/>
    <property type="project" value="UniProtKB-SubCell"/>
</dbReference>
<dbReference type="GO" id="GO:0006865">
    <property type="term" value="P:amino acid transport"/>
    <property type="evidence" value="ECO:0007669"/>
    <property type="project" value="UniProtKB-KW"/>
</dbReference>
<keyword evidence="3" id="KW-0813">Transport</keyword>
<dbReference type="Pfam" id="PF01490">
    <property type="entry name" value="Aa_trans"/>
    <property type="match status" value="1"/>
</dbReference>
<dbReference type="InterPro" id="IPR007770">
    <property type="entry name" value="DMP"/>
</dbReference>
<dbReference type="PANTHER" id="PTHR31621">
    <property type="entry name" value="PROTEIN DMP3"/>
    <property type="match status" value="1"/>
</dbReference>
<organism evidence="11 12">
    <name type="scientific">Hibiscus syriacus</name>
    <name type="common">Rose of Sharon</name>
    <dbReference type="NCBI Taxonomy" id="106335"/>
    <lineage>
        <taxon>Eukaryota</taxon>
        <taxon>Viridiplantae</taxon>
        <taxon>Streptophyta</taxon>
        <taxon>Embryophyta</taxon>
        <taxon>Tracheophyta</taxon>
        <taxon>Spermatophyta</taxon>
        <taxon>Magnoliopsida</taxon>
        <taxon>eudicotyledons</taxon>
        <taxon>Gunneridae</taxon>
        <taxon>Pentapetalae</taxon>
        <taxon>rosids</taxon>
        <taxon>malvids</taxon>
        <taxon>Malvales</taxon>
        <taxon>Malvaceae</taxon>
        <taxon>Malvoideae</taxon>
        <taxon>Hibiscus</taxon>
    </lineage>
</organism>
<dbReference type="GO" id="GO:0010256">
    <property type="term" value="P:endomembrane system organization"/>
    <property type="evidence" value="ECO:0007669"/>
    <property type="project" value="TreeGrafter"/>
</dbReference>
<dbReference type="Pfam" id="PF05078">
    <property type="entry name" value="DUF679"/>
    <property type="match status" value="1"/>
</dbReference>
<comment type="similarity">
    <text evidence="2">Belongs to the plant DMP1 protein family.</text>
</comment>
<dbReference type="AlphaFoldDB" id="A0A6A3BXB0"/>
<sequence length="495" mass="54430">MHWHQVDGCHSCLCILLGLADSKMHGQLGTDPRITTYPNIGERAFGNKGRLTASIVMNIELYLVAAGFLILEGDNLHNLLPIGEFQVGGLTVASGVLASAIILVSIIWTGAFDVFPTLYTSMKKRNQFSSVLFVCFVLCTICYSSMAIFGYLMFGSDVQSQITLNLPTDKLSSRIAIYTTLVNPISKYELMVKPIVNTVKSLSWYRIEKRVLHVFAGTTLVISTVLVALAVPFFGFLMSLVGAFLSITASVTLPCVCYLKISGIYRRFNGEMVAETDHGIGIKVYTATPPHENPTTSSSLPRLPSEPGRKRRVVAKGVQKTISKTSMLVNFLPTGTLLTFELVLPSVYRHGACTHVTTMMIYSLLGLCAVSCFFFHFTDSFRGPDGTVYYGFVTPNGLALFKPGLEVESPKDDKYKVGLTDFIHAVMSVLVFMAIAFSDHRVTNCVFPGHEKEMDQVMEGFPLMVGIICSGCFLCFPKLDLVLVAWLLDEFSVLV</sequence>
<reference evidence="11" key="1">
    <citation type="submission" date="2019-09" db="EMBL/GenBank/DDBJ databases">
        <title>Draft genome information of white flower Hibiscus syriacus.</title>
        <authorList>
            <person name="Kim Y.-M."/>
        </authorList>
    </citation>
    <scope>NUCLEOTIDE SEQUENCE [LARGE SCALE GENOMIC DNA]</scope>
    <source>
        <strain evidence="11">YM2019G1</strain>
    </source>
</reference>
<evidence type="ECO:0000256" key="2">
    <source>
        <dbReference type="ARBA" id="ARBA00008707"/>
    </source>
</evidence>
<feature type="domain" description="Amino acid transporter transmembrane" evidence="10">
    <location>
        <begin position="114"/>
        <end position="263"/>
    </location>
</feature>
<protein>
    <submittedName>
        <fullName evidence="11">Amino acid transporter isoform 2</fullName>
    </submittedName>
</protein>
<feature type="transmembrane region" description="Helical" evidence="9">
    <location>
        <begin position="91"/>
        <end position="119"/>
    </location>
</feature>
<evidence type="ECO:0000256" key="9">
    <source>
        <dbReference type="SAM" id="Phobius"/>
    </source>
</evidence>
<dbReference type="InterPro" id="IPR013057">
    <property type="entry name" value="AA_transpt_TM"/>
</dbReference>
<keyword evidence="4 9" id="KW-0812">Transmembrane</keyword>
<dbReference type="GO" id="GO:0005737">
    <property type="term" value="C:cytoplasm"/>
    <property type="evidence" value="ECO:0007669"/>
    <property type="project" value="UniProtKB-ARBA"/>
</dbReference>
<evidence type="ECO:0000256" key="4">
    <source>
        <dbReference type="ARBA" id="ARBA00022692"/>
    </source>
</evidence>
<feature type="transmembrane region" description="Helical" evidence="9">
    <location>
        <begin position="422"/>
        <end position="440"/>
    </location>
</feature>
<keyword evidence="7 9" id="KW-0472">Membrane</keyword>
<comment type="subcellular location">
    <subcellularLocation>
        <location evidence="1">Membrane</location>
        <topology evidence="1">Multi-pass membrane protein</topology>
    </subcellularLocation>
</comment>
<gene>
    <name evidence="11" type="ORF">F3Y22_tig00016563pilonHSYRG00026</name>
</gene>
<accession>A0A6A3BXB0</accession>
<dbReference type="Proteomes" id="UP000436088">
    <property type="component" value="Unassembled WGS sequence"/>
</dbReference>
<evidence type="ECO:0000256" key="1">
    <source>
        <dbReference type="ARBA" id="ARBA00004141"/>
    </source>
</evidence>
<dbReference type="PANTHER" id="PTHR31621:SF11">
    <property type="entry name" value="PROTEIN DMP8-RELATED"/>
    <property type="match status" value="1"/>
</dbReference>
<proteinExistence type="inferred from homology"/>
<keyword evidence="6 9" id="KW-1133">Transmembrane helix</keyword>
<feature type="transmembrane region" description="Helical" evidence="9">
    <location>
        <begin position="359"/>
        <end position="377"/>
    </location>
</feature>
<feature type="transmembrane region" description="Helical" evidence="9">
    <location>
        <begin position="461"/>
        <end position="488"/>
    </location>
</feature>
<feature type="transmembrane region" description="Helical" evidence="9">
    <location>
        <begin position="171"/>
        <end position="190"/>
    </location>
</feature>
<evidence type="ECO:0000256" key="3">
    <source>
        <dbReference type="ARBA" id="ARBA00022448"/>
    </source>
</evidence>
<comment type="caution">
    <text evidence="11">The sequence shown here is derived from an EMBL/GenBank/DDBJ whole genome shotgun (WGS) entry which is preliminary data.</text>
</comment>
<evidence type="ECO:0000259" key="10">
    <source>
        <dbReference type="Pfam" id="PF01490"/>
    </source>
</evidence>
<dbReference type="EMBL" id="VEPZ02000636">
    <property type="protein sequence ID" value="KAE8721224.1"/>
    <property type="molecule type" value="Genomic_DNA"/>
</dbReference>
<feature type="transmembrane region" description="Helical" evidence="9">
    <location>
        <begin position="131"/>
        <end position="151"/>
    </location>
</feature>
<name>A0A6A3BXB0_HIBSY</name>
<evidence type="ECO:0000313" key="11">
    <source>
        <dbReference type="EMBL" id="KAE8721224.1"/>
    </source>
</evidence>
<feature type="transmembrane region" description="Helical" evidence="9">
    <location>
        <begin position="240"/>
        <end position="259"/>
    </location>
</feature>
<feature type="transmembrane region" description="Helical" evidence="9">
    <location>
        <begin position="211"/>
        <end position="234"/>
    </location>
</feature>
<evidence type="ECO:0000256" key="6">
    <source>
        <dbReference type="ARBA" id="ARBA00022989"/>
    </source>
</evidence>
<keyword evidence="5" id="KW-0029">Amino-acid transport</keyword>
<evidence type="ECO:0000313" key="12">
    <source>
        <dbReference type="Proteomes" id="UP000436088"/>
    </source>
</evidence>
<evidence type="ECO:0000256" key="7">
    <source>
        <dbReference type="ARBA" id="ARBA00023136"/>
    </source>
</evidence>
<evidence type="ECO:0000256" key="8">
    <source>
        <dbReference type="SAM" id="MobiDB-lite"/>
    </source>
</evidence>
<evidence type="ECO:0000256" key="5">
    <source>
        <dbReference type="ARBA" id="ARBA00022970"/>
    </source>
</evidence>